<feature type="non-terminal residue" evidence="1">
    <location>
        <position position="145"/>
    </location>
</feature>
<evidence type="ECO:0000313" key="1">
    <source>
        <dbReference type="EMBL" id="GAG94387.1"/>
    </source>
</evidence>
<organism evidence="1">
    <name type="scientific">marine sediment metagenome</name>
    <dbReference type="NCBI Taxonomy" id="412755"/>
    <lineage>
        <taxon>unclassified sequences</taxon>
        <taxon>metagenomes</taxon>
        <taxon>ecological metagenomes</taxon>
    </lineage>
</organism>
<dbReference type="AlphaFoldDB" id="X1CN54"/>
<accession>X1CN54</accession>
<reference evidence="1" key="1">
    <citation type="journal article" date="2014" name="Front. Microbiol.">
        <title>High frequency of phylogenetically diverse reductive dehalogenase-homologous genes in deep subseafloor sedimentary metagenomes.</title>
        <authorList>
            <person name="Kawai M."/>
            <person name="Futagami T."/>
            <person name="Toyoda A."/>
            <person name="Takaki Y."/>
            <person name="Nishi S."/>
            <person name="Hori S."/>
            <person name="Arai W."/>
            <person name="Tsubouchi T."/>
            <person name="Morono Y."/>
            <person name="Uchiyama I."/>
            <person name="Ito T."/>
            <person name="Fujiyama A."/>
            <person name="Inagaki F."/>
            <person name="Takami H."/>
        </authorList>
    </citation>
    <scope>NUCLEOTIDE SEQUENCE</scope>
    <source>
        <strain evidence="1">Expedition CK06-06</strain>
    </source>
</reference>
<protein>
    <submittedName>
        <fullName evidence="1">Uncharacterized protein</fullName>
    </submittedName>
</protein>
<comment type="caution">
    <text evidence="1">The sequence shown here is derived from an EMBL/GenBank/DDBJ whole genome shotgun (WGS) entry which is preliminary data.</text>
</comment>
<proteinExistence type="predicted"/>
<name>X1CN54_9ZZZZ</name>
<sequence length="145" mass="15820">MSLRQLGVFGDKLPTKKTKVVRPADFSIGCIVGLFERRYEIPMVVNNITELQEKFGAQETSTYYGWDAAIGFFNNAVGVAAKLYVVSHVGYTGAAIDGVVATASINDGTNPSLKMDSAYEEEPDYSTWGNRTGYTIEQGNRFATA</sequence>
<gene>
    <name evidence="1" type="ORF">S01H4_48818</name>
</gene>
<dbReference type="EMBL" id="BART01027544">
    <property type="protein sequence ID" value="GAG94387.1"/>
    <property type="molecule type" value="Genomic_DNA"/>
</dbReference>